<evidence type="ECO:0000313" key="3">
    <source>
        <dbReference type="Proteomes" id="UP000623608"/>
    </source>
</evidence>
<dbReference type="InterPro" id="IPR010310">
    <property type="entry name" value="T7SS_ESAT-6-like"/>
</dbReference>
<dbReference type="InterPro" id="IPR036689">
    <property type="entry name" value="ESAT-6-like_sf"/>
</dbReference>
<evidence type="ECO:0000256" key="1">
    <source>
        <dbReference type="RuleBase" id="RU362001"/>
    </source>
</evidence>
<proteinExistence type="inferred from homology"/>
<keyword evidence="3" id="KW-1185">Reference proteome</keyword>
<comment type="caution">
    <text evidence="2">The sequence shown here is derived from an EMBL/GenBank/DDBJ whole genome shotgun (WGS) entry which is preliminary data.</text>
</comment>
<dbReference type="Pfam" id="PF06013">
    <property type="entry name" value="WXG100"/>
    <property type="match status" value="1"/>
</dbReference>
<evidence type="ECO:0000313" key="2">
    <source>
        <dbReference type="EMBL" id="GIF19869.1"/>
    </source>
</evidence>
<accession>A0A919NJJ7</accession>
<dbReference type="Proteomes" id="UP000623608">
    <property type="component" value="Unassembled WGS sequence"/>
</dbReference>
<dbReference type="RefSeq" id="WP_203804723.1">
    <property type="nucleotide sequence ID" value="NZ_BOMY01000018.1"/>
</dbReference>
<dbReference type="SUPFAM" id="SSF140453">
    <property type="entry name" value="EsxAB dimer-like"/>
    <property type="match status" value="1"/>
</dbReference>
<dbReference type="EMBL" id="BOMY01000018">
    <property type="protein sequence ID" value="GIF19869.1"/>
    <property type="molecule type" value="Genomic_DNA"/>
</dbReference>
<dbReference type="NCBIfam" id="TIGR03930">
    <property type="entry name" value="WXG100_ESAT6"/>
    <property type="match status" value="1"/>
</dbReference>
<name>A0A919NJJ7_9ACTN</name>
<comment type="similarity">
    <text evidence="1">Belongs to the WXG100 family.</text>
</comment>
<sequence>MAGDGVLLVNFGALVQASGDINKALSKLQTSLDQLERDAAPLVATWSGTAQESYQARQAKWRSASSELQQILQNIKQAVDASSEDYTNTEKQATQRFQ</sequence>
<organism evidence="2 3">
    <name type="scientific">Paractinoplanes tereljensis</name>
    <dbReference type="NCBI Taxonomy" id="571912"/>
    <lineage>
        <taxon>Bacteria</taxon>
        <taxon>Bacillati</taxon>
        <taxon>Actinomycetota</taxon>
        <taxon>Actinomycetes</taxon>
        <taxon>Micromonosporales</taxon>
        <taxon>Micromonosporaceae</taxon>
        <taxon>Paractinoplanes</taxon>
    </lineage>
</organism>
<protein>
    <recommendedName>
        <fullName evidence="1">ESAT-6-like protein</fullName>
    </recommendedName>
</protein>
<dbReference type="AlphaFoldDB" id="A0A919NJJ7"/>
<dbReference type="Gene3D" id="1.10.287.1060">
    <property type="entry name" value="ESAT-6-like"/>
    <property type="match status" value="1"/>
</dbReference>
<gene>
    <name evidence="2" type="ORF">Ate02nite_25990</name>
</gene>
<reference evidence="2" key="1">
    <citation type="submission" date="2021-01" db="EMBL/GenBank/DDBJ databases">
        <title>Whole genome shotgun sequence of Actinoplanes tereljensis NBRC 105297.</title>
        <authorList>
            <person name="Komaki H."/>
            <person name="Tamura T."/>
        </authorList>
    </citation>
    <scope>NUCLEOTIDE SEQUENCE</scope>
    <source>
        <strain evidence="2">NBRC 105297</strain>
    </source>
</reference>